<dbReference type="PROSITE" id="PS51489">
    <property type="entry name" value="BUB1_N"/>
    <property type="match status" value="1"/>
</dbReference>
<feature type="compositionally biased region" description="Basic and acidic residues" evidence="5">
    <location>
        <begin position="450"/>
        <end position="468"/>
    </location>
</feature>
<keyword evidence="9" id="KW-1185">Reference proteome</keyword>
<dbReference type="CDD" id="cd13981">
    <property type="entry name" value="STKc_Bub1_BubR1"/>
    <property type="match status" value="1"/>
</dbReference>
<evidence type="ECO:0000259" key="6">
    <source>
        <dbReference type="PROSITE" id="PS50011"/>
    </source>
</evidence>
<feature type="domain" description="Protein kinase" evidence="6">
    <location>
        <begin position="567"/>
        <end position="863"/>
    </location>
</feature>
<dbReference type="AlphaFoldDB" id="A0AAV5RWK7"/>
<comment type="caution">
    <text evidence="8">The sequence shown here is derived from an EMBL/GenBank/DDBJ whole genome shotgun (WGS) entry which is preliminary data.</text>
</comment>
<dbReference type="InterPro" id="IPR008271">
    <property type="entry name" value="Ser/Thr_kinase_AS"/>
</dbReference>
<dbReference type="Pfam" id="PF00069">
    <property type="entry name" value="Pkinase"/>
    <property type="match status" value="1"/>
</dbReference>
<dbReference type="Pfam" id="PF08311">
    <property type="entry name" value="Mad3_BUB1_I"/>
    <property type="match status" value="1"/>
</dbReference>
<keyword evidence="8" id="KW-0808">Transferase</keyword>
<organism evidence="8 9">
    <name type="scientific">Maudiozyma humilis</name>
    <name type="common">Sour dough yeast</name>
    <name type="synonym">Kazachstania humilis</name>
    <dbReference type="NCBI Taxonomy" id="51915"/>
    <lineage>
        <taxon>Eukaryota</taxon>
        <taxon>Fungi</taxon>
        <taxon>Dikarya</taxon>
        <taxon>Ascomycota</taxon>
        <taxon>Saccharomycotina</taxon>
        <taxon>Saccharomycetes</taxon>
        <taxon>Saccharomycetales</taxon>
        <taxon>Saccharomycetaceae</taxon>
        <taxon>Maudiozyma</taxon>
    </lineage>
</organism>
<sequence length="871" mass="100016">MADAEFEQRLYADLQGMDDPLALFLEYISSQRRGGDDRIDDSRALLQRCIRYVWSIDTYLDDPRFVGVCLQYAEMAGNSVSERTAMYRAMHVRGVGGRLAMYYEACAGMFMDMGREDAARSVVMAGLACGARPLLRLQRVAMDTYGVRAGAVVDWSFMDAFPMPEFLQSAEVKLPLAQVCKVVEMPGRMPERIDCNFDLLYTPQQEYSVEQLLARSMGLYGPFDKRVRQQTQGVLRGDGASRPSGKLEIYRDDTLPEEKMQVYRDSQENEIHRDSKENEIHSETPQNTHKKIDVFRDESPPAKRPALPTNHTPKRAHPQALHENITTTTLPLNDEPGQALPHPHSPTVTMFSKDAMSDVYSMFNQNNNTETFSEQSDNTTNRFAQFEGEGFTQEMTRQNIDDLTEVKPAQMQLQLQEQSQLQLQSQPPLVDATVENKSTLPEFMTPIQEHTEETHSRITPDMKPRITPDMKSTQLPPSQEIKSTQSSPFLTQPQRQQASANVIEHPLDTALRQEWLSKIQPPLDEYKSFYRYNQPLRMSALLKKIHKASKSENKNPIVDFKKTGDLYCIRSELGQGGYAIVYLAESSTGNLKALKIERPASMWEYYILRQVEMRLSMMPVLRSIIQVDSLHYFLDESYLVLNYANQGTVLDLINMVGNKPVDEFLCMFLTVEMMKAVESLHEVGIIHGDLKPDNCMIRFEPTNGLGVYNTDDKWGWDRKGIFLIDFGRSFDMRLLPEGTRFKSDWRTDQQDCSQMRLGKEWTYEADYYGLAGIIHSLLFGSFIDTVRMPDNQYKLRNSFKRYWHTDIWKRVFSVLLNSGDNNYGPLPLIGELRELRHLLEDELVQDHNSDSLRRTIADLEEELAALNKDNI</sequence>
<dbReference type="SMART" id="SM00220">
    <property type="entry name" value="S_TKc"/>
    <property type="match status" value="1"/>
</dbReference>
<dbReference type="Gene3D" id="6.10.20.170">
    <property type="match status" value="1"/>
</dbReference>
<feature type="compositionally biased region" description="Polar residues" evidence="5">
    <location>
        <begin position="470"/>
        <end position="490"/>
    </location>
</feature>
<protein>
    <submittedName>
        <fullName evidence="8">Protein kinase</fullName>
    </submittedName>
</protein>
<gene>
    <name evidence="8" type="ORF">DAKH74_024310</name>
</gene>
<dbReference type="GO" id="GO:0004672">
    <property type="term" value="F:protein kinase activity"/>
    <property type="evidence" value="ECO:0007669"/>
    <property type="project" value="InterPro"/>
</dbReference>
<feature type="compositionally biased region" description="Basic and acidic residues" evidence="5">
    <location>
        <begin position="266"/>
        <end position="282"/>
    </location>
</feature>
<dbReference type="PANTHER" id="PTHR14030">
    <property type="entry name" value="MITOTIC CHECKPOINT SERINE/THREONINE-PROTEIN KINASE BUB1"/>
    <property type="match status" value="1"/>
</dbReference>
<dbReference type="Pfam" id="PF08171">
    <property type="entry name" value="Mad3_BUB1_II"/>
    <property type="match status" value="1"/>
</dbReference>
<name>A0AAV5RWK7_MAUHU</name>
<evidence type="ECO:0000256" key="3">
    <source>
        <dbReference type="ARBA" id="ARBA00022838"/>
    </source>
</evidence>
<dbReference type="GO" id="GO:0007094">
    <property type="term" value="P:mitotic spindle assembly checkpoint signaling"/>
    <property type="evidence" value="ECO:0007669"/>
    <property type="project" value="InterPro"/>
</dbReference>
<dbReference type="InterPro" id="IPR011009">
    <property type="entry name" value="Kinase-like_dom_sf"/>
</dbReference>
<feature type="domain" description="BUB1 N-terminal" evidence="7">
    <location>
        <begin position="10"/>
        <end position="178"/>
    </location>
</feature>
<dbReference type="SUPFAM" id="SSF56112">
    <property type="entry name" value="Protein kinase-like (PK-like)"/>
    <property type="match status" value="1"/>
</dbReference>
<dbReference type="GO" id="GO:0005634">
    <property type="term" value="C:nucleus"/>
    <property type="evidence" value="ECO:0007669"/>
    <property type="project" value="TreeGrafter"/>
</dbReference>
<feature type="region of interest" description="Disordered" evidence="5">
    <location>
        <begin position="450"/>
        <end position="490"/>
    </location>
</feature>
<dbReference type="InterPro" id="IPR013212">
    <property type="entry name" value="Mad3/Bub1_I"/>
</dbReference>
<dbReference type="GO" id="GO:0032991">
    <property type="term" value="C:protein-containing complex"/>
    <property type="evidence" value="ECO:0007669"/>
    <property type="project" value="UniProtKB-ARBA"/>
</dbReference>
<reference evidence="8 9" key="1">
    <citation type="journal article" date="2023" name="Elife">
        <title>Identification of key yeast species and microbe-microbe interactions impacting larval growth of Drosophila in the wild.</title>
        <authorList>
            <person name="Mure A."/>
            <person name="Sugiura Y."/>
            <person name="Maeda R."/>
            <person name="Honda K."/>
            <person name="Sakurai N."/>
            <person name="Takahashi Y."/>
            <person name="Watada M."/>
            <person name="Katoh T."/>
            <person name="Gotoh A."/>
            <person name="Gotoh Y."/>
            <person name="Taniguchi I."/>
            <person name="Nakamura K."/>
            <person name="Hayashi T."/>
            <person name="Katayama T."/>
            <person name="Uemura T."/>
            <person name="Hattori Y."/>
        </authorList>
    </citation>
    <scope>NUCLEOTIDE SEQUENCE [LARGE SCALE GENOMIC DNA]</scope>
    <source>
        <strain evidence="8 9">KH-74</strain>
    </source>
</reference>
<dbReference type="GO" id="GO:0051754">
    <property type="term" value="P:meiotic sister chromatid cohesion, centromeric"/>
    <property type="evidence" value="ECO:0007669"/>
    <property type="project" value="TreeGrafter"/>
</dbReference>
<feature type="region of interest" description="Disordered" evidence="5">
    <location>
        <begin position="266"/>
        <end position="320"/>
    </location>
</feature>
<evidence type="ECO:0000256" key="1">
    <source>
        <dbReference type="ARBA" id="ARBA00004629"/>
    </source>
</evidence>
<accession>A0AAV5RWK7</accession>
<dbReference type="PROSITE" id="PS00108">
    <property type="entry name" value="PROTEIN_KINASE_ST"/>
    <property type="match status" value="1"/>
</dbReference>
<keyword evidence="2" id="KW-0158">Chromosome</keyword>
<feature type="compositionally biased region" description="Basic and acidic residues" evidence="5">
    <location>
        <begin position="290"/>
        <end position="301"/>
    </location>
</feature>
<comment type="subcellular location">
    <subcellularLocation>
        <location evidence="1">Chromosome</location>
        <location evidence="1">Centromere</location>
        <location evidence="1">Kinetochore</location>
    </subcellularLocation>
</comment>
<keyword evidence="3" id="KW-0995">Kinetochore</keyword>
<dbReference type="PANTHER" id="PTHR14030:SF4">
    <property type="entry name" value="BUB1 KINASE, ISOFORM A-RELATED"/>
    <property type="match status" value="1"/>
</dbReference>
<keyword evidence="4" id="KW-0137">Centromere</keyword>
<dbReference type="InterPro" id="IPR000719">
    <property type="entry name" value="Prot_kinase_dom"/>
</dbReference>
<dbReference type="InterPro" id="IPR012572">
    <property type="entry name" value="Mad3/Bub1_II"/>
</dbReference>
<evidence type="ECO:0000313" key="8">
    <source>
        <dbReference type="EMBL" id="GMM55815.1"/>
    </source>
</evidence>
<dbReference type="GO" id="GO:0000776">
    <property type="term" value="C:kinetochore"/>
    <property type="evidence" value="ECO:0007669"/>
    <property type="project" value="UniProtKB-KW"/>
</dbReference>
<evidence type="ECO:0000313" key="9">
    <source>
        <dbReference type="Proteomes" id="UP001377567"/>
    </source>
</evidence>
<dbReference type="Gene3D" id="1.20.58.2070">
    <property type="match status" value="1"/>
</dbReference>
<dbReference type="EMBL" id="BTGD01000006">
    <property type="protein sequence ID" value="GMM55815.1"/>
    <property type="molecule type" value="Genomic_DNA"/>
</dbReference>
<evidence type="ECO:0000256" key="4">
    <source>
        <dbReference type="ARBA" id="ARBA00023328"/>
    </source>
</evidence>
<dbReference type="Gene3D" id="1.10.510.10">
    <property type="entry name" value="Transferase(Phosphotransferase) domain 1"/>
    <property type="match status" value="1"/>
</dbReference>
<keyword evidence="8" id="KW-0418">Kinase</keyword>
<evidence type="ECO:0000256" key="5">
    <source>
        <dbReference type="SAM" id="MobiDB-lite"/>
    </source>
</evidence>
<dbReference type="Gene3D" id="1.25.40.930">
    <property type="match status" value="1"/>
</dbReference>
<dbReference type="InterPro" id="IPR015661">
    <property type="entry name" value="Bub1/Mad3"/>
</dbReference>
<dbReference type="GO" id="GO:0005524">
    <property type="term" value="F:ATP binding"/>
    <property type="evidence" value="ECO:0007669"/>
    <property type="project" value="InterPro"/>
</dbReference>
<proteinExistence type="predicted"/>
<dbReference type="SMART" id="SM00777">
    <property type="entry name" value="Mad3_BUB1_I"/>
    <property type="match status" value="1"/>
</dbReference>
<dbReference type="Proteomes" id="UP001377567">
    <property type="component" value="Unassembled WGS sequence"/>
</dbReference>
<evidence type="ECO:0000256" key="2">
    <source>
        <dbReference type="ARBA" id="ARBA00022454"/>
    </source>
</evidence>
<evidence type="ECO:0000259" key="7">
    <source>
        <dbReference type="PROSITE" id="PS51489"/>
    </source>
</evidence>
<dbReference type="PROSITE" id="PS50011">
    <property type="entry name" value="PROTEIN_KINASE_DOM"/>
    <property type="match status" value="1"/>
</dbReference>